<comment type="caution">
    <text evidence="2">The sequence shown here is derived from an EMBL/GenBank/DDBJ whole genome shotgun (WGS) entry which is preliminary data.</text>
</comment>
<feature type="compositionally biased region" description="Polar residues" evidence="1">
    <location>
        <begin position="24"/>
        <end position="37"/>
    </location>
</feature>
<feature type="region of interest" description="Disordered" evidence="1">
    <location>
        <begin position="1"/>
        <end position="177"/>
    </location>
</feature>
<dbReference type="Proteomes" id="UP000784294">
    <property type="component" value="Unassembled WGS sequence"/>
</dbReference>
<proteinExistence type="predicted"/>
<organism evidence="2 3">
    <name type="scientific">Protopolystoma xenopodis</name>
    <dbReference type="NCBI Taxonomy" id="117903"/>
    <lineage>
        <taxon>Eukaryota</taxon>
        <taxon>Metazoa</taxon>
        <taxon>Spiralia</taxon>
        <taxon>Lophotrochozoa</taxon>
        <taxon>Platyhelminthes</taxon>
        <taxon>Monogenea</taxon>
        <taxon>Polyopisthocotylea</taxon>
        <taxon>Polystomatidea</taxon>
        <taxon>Polystomatidae</taxon>
        <taxon>Protopolystoma</taxon>
    </lineage>
</organism>
<accession>A0A3S5ADR2</accession>
<name>A0A3S5ADR2_9PLAT</name>
<sequence length="194" mass="19119">MTGVVGGNKKRGGSNGVRDVGLNSLGSRRNQLGPSIQSTMGTSSATTLASGSHSSSSVRKQVGPTSMGSQQIQPPAGGGCANKSSSSSHPGPYLSSAVSNRGCSSASGQKTGSSGGRHACTEAGPNPGCVGGSDTSNKSAGSKNASTLTAAGGDHHASDAKQLGTGVNNREFRTSNSYNTVLADHSLGKDTHNS</sequence>
<dbReference type="EMBL" id="CAAALY010035243">
    <property type="protein sequence ID" value="VEL18006.1"/>
    <property type="molecule type" value="Genomic_DNA"/>
</dbReference>
<feature type="compositionally biased region" description="Polar residues" evidence="1">
    <location>
        <begin position="96"/>
        <end position="112"/>
    </location>
</feature>
<evidence type="ECO:0000256" key="1">
    <source>
        <dbReference type="SAM" id="MobiDB-lite"/>
    </source>
</evidence>
<dbReference type="AlphaFoldDB" id="A0A3S5ADR2"/>
<feature type="compositionally biased region" description="Polar residues" evidence="1">
    <location>
        <begin position="63"/>
        <end position="73"/>
    </location>
</feature>
<reference evidence="2" key="1">
    <citation type="submission" date="2018-11" db="EMBL/GenBank/DDBJ databases">
        <authorList>
            <consortium name="Pathogen Informatics"/>
        </authorList>
    </citation>
    <scope>NUCLEOTIDE SEQUENCE</scope>
</reference>
<gene>
    <name evidence="2" type="ORF">PXEA_LOCUS11446</name>
</gene>
<protein>
    <submittedName>
        <fullName evidence="2">Uncharacterized protein</fullName>
    </submittedName>
</protein>
<evidence type="ECO:0000313" key="2">
    <source>
        <dbReference type="EMBL" id="VEL18006.1"/>
    </source>
</evidence>
<keyword evidence="3" id="KW-1185">Reference proteome</keyword>
<evidence type="ECO:0000313" key="3">
    <source>
        <dbReference type="Proteomes" id="UP000784294"/>
    </source>
</evidence>
<feature type="compositionally biased region" description="Polar residues" evidence="1">
    <location>
        <begin position="133"/>
        <end position="149"/>
    </location>
</feature>
<feature type="compositionally biased region" description="Low complexity" evidence="1">
    <location>
        <begin position="38"/>
        <end position="57"/>
    </location>
</feature>